<keyword evidence="2" id="KW-1185">Reference proteome</keyword>
<dbReference type="Proteomes" id="UP000000621">
    <property type="component" value="Segment"/>
</dbReference>
<sequence length="112" mass="12229">MNRIRTMGAVAALAISVAGCSNPPERGVVTDASYTPAWVQVIPGTTTCAGNPPICTSTPMQVIPWPDRWEIEITDTRGESGWRELSEAEYERCNLAEVYPECTDPMIGDARQ</sequence>
<evidence type="ECO:0000313" key="1">
    <source>
        <dbReference type="EMBL" id="ACF05159.1"/>
    </source>
</evidence>
<accession>B3VM89</accession>
<name>B3VM89_9CAUD</name>
<gene>
    <name evidence="1" type="ORF">PREDATOR_62</name>
</gene>
<dbReference type="PROSITE" id="PS51257">
    <property type="entry name" value="PROKAR_LIPOPROTEIN"/>
    <property type="match status" value="1"/>
</dbReference>
<proteinExistence type="predicted"/>
<organism evidence="1 2">
    <name type="scientific">Mycobacterium phage Predator</name>
    <dbReference type="NCBI Taxonomy" id="543153"/>
    <lineage>
        <taxon>Viruses</taxon>
        <taxon>Duplodnaviria</taxon>
        <taxon>Heunggongvirae</taxon>
        <taxon>Uroviricota</taxon>
        <taxon>Caudoviricetes</taxon>
        <taxon>Predatorvirus</taxon>
        <taxon>Predatorvirus predator</taxon>
    </lineage>
</organism>
<dbReference type="EMBL" id="EU770222">
    <property type="protein sequence ID" value="ACF05159.1"/>
    <property type="molecule type" value="Genomic_DNA"/>
</dbReference>
<dbReference type="KEGG" id="vg:6450107"/>
<dbReference type="RefSeq" id="YP_002003420.1">
    <property type="nucleotide sequence ID" value="NC_011039.1"/>
</dbReference>
<protein>
    <recommendedName>
        <fullName evidence="3">Lipoprotein</fullName>
    </recommendedName>
</protein>
<evidence type="ECO:0000313" key="2">
    <source>
        <dbReference type="Proteomes" id="UP000000621"/>
    </source>
</evidence>
<dbReference type="OrthoDB" id="38791at10239"/>
<evidence type="ECO:0008006" key="3">
    <source>
        <dbReference type="Google" id="ProtNLM"/>
    </source>
</evidence>
<reference evidence="1 2" key="1">
    <citation type="submission" date="2008-05" db="EMBL/GenBank/DDBJ databases">
        <authorList>
            <person name="Weber R.J."/>
            <person name="Jacobs-Sera D."/>
            <person name="Houtz J."/>
            <person name="Hendrix R.W."/>
            <person name="Hatfull G.H."/>
        </authorList>
    </citation>
    <scope>NUCLEOTIDE SEQUENCE [LARGE SCALE GENOMIC DNA]</scope>
</reference>